<organism evidence="1 2">
    <name type="scientific">[Candida] subhashii</name>
    <dbReference type="NCBI Taxonomy" id="561895"/>
    <lineage>
        <taxon>Eukaryota</taxon>
        <taxon>Fungi</taxon>
        <taxon>Dikarya</taxon>
        <taxon>Ascomycota</taxon>
        <taxon>Saccharomycotina</taxon>
        <taxon>Pichiomycetes</taxon>
        <taxon>Debaryomycetaceae</taxon>
        <taxon>Spathaspora</taxon>
    </lineage>
</organism>
<protein>
    <submittedName>
        <fullName evidence="1">Uncharacterized protein</fullName>
    </submittedName>
</protein>
<name>A0A8J5QHA0_9ASCO</name>
<proteinExistence type="predicted"/>
<evidence type="ECO:0000313" key="1">
    <source>
        <dbReference type="EMBL" id="KAG7660968.1"/>
    </source>
</evidence>
<dbReference type="AlphaFoldDB" id="A0A8J5QHA0"/>
<dbReference type="GeneID" id="73472288"/>
<evidence type="ECO:0000313" key="2">
    <source>
        <dbReference type="Proteomes" id="UP000694255"/>
    </source>
</evidence>
<dbReference type="EMBL" id="JAGSYN010000271">
    <property type="protein sequence ID" value="KAG7660968.1"/>
    <property type="molecule type" value="Genomic_DNA"/>
</dbReference>
<dbReference type="Proteomes" id="UP000694255">
    <property type="component" value="Unassembled WGS sequence"/>
</dbReference>
<accession>A0A8J5QHA0</accession>
<dbReference type="RefSeq" id="XP_049261201.1">
    <property type="nucleotide sequence ID" value="XM_049409559.1"/>
</dbReference>
<gene>
    <name evidence="1" type="ORF">J8A68_005488</name>
</gene>
<reference evidence="1 2" key="1">
    <citation type="journal article" date="2021" name="DNA Res.">
        <title>Genome analysis of Candida subhashii reveals its hybrid nature and dual mitochondrial genome conformations.</title>
        <authorList>
            <person name="Mixao V."/>
            <person name="Hegedusova E."/>
            <person name="Saus E."/>
            <person name="Pryszcz L.P."/>
            <person name="Cillingova A."/>
            <person name="Nosek J."/>
            <person name="Gabaldon T."/>
        </authorList>
    </citation>
    <scope>NUCLEOTIDE SEQUENCE [LARGE SCALE GENOMIC DNA]</scope>
    <source>
        <strain evidence="1 2">CBS 10753</strain>
    </source>
</reference>
<comment type="caution">
    <text evidence="1">The sequence shown here is derived from an EMBL/GenBank/DDBJ whole genome shotgun (WGS) entry which is preliminary data.</text>
</comment>
<dbReference type="OrthoDB" id="4014468at2759"/>
<keyword evidence="2" id="KW-1185">Reference proteome</keyword>
<sequence length="249" mass="29321">MLKSNTKQILNPIKRIQHGLAYSSRTQKPITKYSQDRKRYAYDEDTLTRIEKDENYRGITENRVKPYTTFLGPEFELNIPELTCVAYGLSNTEIIINENKEDPLNNVIYETKKLRQLGKILYQYTLLTDTVFKSPEYLSRSDETVKYDMEVLVKDNSLITEFMKSSKLYDCSFVDSQFNVRRIHVHRNIGEERHQFIQYVKDQTVVGSFYTMLGFLLIKYGRESTKKFIQSNIIHAPHGILQIIYTRLS</sequence>